<feature type="compositionally biased region" description="Polar residues" evidence="1">
    <location>
        <begin position="311"/>
        <end position="333"/>
    </location>
</feature>
<evidence type="ECO:0000313" key="3">
    <source>
        <dbReference type="Proteomes" id="UP000183567"/>
    </source>
</evidence>
<feature type="region of interest" description="Disordered" evidence="1">
    <location>
        <begin position="383"/>
        <end position="407"/>
    </location>
</feature>
<feature type="compositionally biased region" description="Polar residues" evidence="1">
    <location>
        <begin position="247"/>
        <end position="257"/>
    </location>
</feature>
<dbReference type="AlphaFoldDB" id="A0A1J8Q449"/>
<feature type="region of interest" description="Disordered" evidence="1">
    <location>
        <begin position="247"/>
        <end position="359"/>
    </location>
</feature>
<feature type="compositionally biased region" description="Polar residues" evidence="1">
    <location>
        <begin position="350"/>
        <end position="359"/>
    </location>
</feature>
<gene>
    <name evidence="2" type="ORF">AZE42_02846</name>
</gene>
<accession>A0A1J8Q449</accession>
<dbReference type="OrthoDB" id="3258262at2759"/>
<reference evidence="2 3" key="1">
    <citation type="submission" date="2016-03" db="EMBL/GenBank/DDBJ databases">
        <title>Comparative genomics of the ectomycorrhizal sister species Rhizopogon vinicolor and Rhizopogon vesiculosus (Basidiomycota: Boletales) reveals a divergence of the mating type B locus.</title>
        <authorList>
            <person name="Mujic A.B."/>
            <person name="Kuo A."/>
            <person name="Tritt A."/>
            <person name="Lipzen A."/>
            <person name="Chen C."/>
            <person name="Johnson J."/>
            <person name="Sharma A."/>
            <person name="Barry K."/>
            <person name="Grigoriev I.V."/>
            <person name="Spatafora J.W."/>
        </authorList>
    </citation>
    <scope>NUCLEOTIDE SEQUENCE [LARGE SCALE GENOMIC DNA]</scope>
    <source>
        <strain evidence="2 3">AM-OR11-056</strain>
    </source>
</reference>
<evidence type="ECO:0000313" key="2">
    <source>
        <dbReference type="EMBL" id="OJA08481.1"/>
    </source>
</evidence>
<proteinExistence type="predicted"/>
<dbReference type="EMBL" id="LVVM01006288">
    <property type="protein sequence ID" value="OJA08481.1"/>
    <property type="molecule type" value="Genomic_DNA"/>
</dbReference>
<organism evidence="2 3">
    <name type="scientific">Rhizopogon vesiculosus</name>
    <dbReference type="NCBI Taxonomy" id="180088"/>
    <lineage>
        <taxon>Eukaryota</taxon>
        <taxon>Fungi</taxon>
        <taxon>Dikarya</taxon>
        <taxon>Basidiomycota</taxon>
        <taxon>Agaricomycotina</taxon>
        <taxon>Agaricomycetes</taxon>
        <taxon>Agaricomycetidae</taxon>
        <taxon>Boletales</taxon>
        <taxon>Suillineae</taxon>
        <taxon>Rhizopogonaceae</taxon>
        <taxon>Rhizopogon</taxon>
    </lineage>
</organism>
<protein>
    <submittedName>
        <fullName evidence="2">Uncharacterized protein</fullName>
    </submittedName>
</protein>
<name>A0A1J8Q449_9AGAM</name>
<comment type="caution">
    <text evidence="2">The sequence shown here is derived from an EMBL/GenBank/DDBJ whole genome shotgun (WGS) entry which is preliminary data.</text>
</comment>
<feature type="region of interest" description="Disordered" evidence="1">
    <location>
        <begin position="47"/>
        <end position="77"/>
    </location>
</feature>
<dbReference type="Proteomes" id="UP000183567">
    <property type="component" value="Unassembled WGS sequence"/>
</dbReference>
<feature type="compositionally biased region" description="Polar residues" evidence="1">
    <location>
        <begin position="54"/>
        <end position="72"/>
    </location>
</feature>
<keyword evidence="3" id="KW-1185">Reference proteome</keyword>
<evidence type="ECO:0000256" key="1">
    <source>
        <dbReference type="SAM" id="MobiDB-lite"/>
    </source>
</evidence>
<sequence length="449" mass="49306">MSSTESATVTGHSARDTFDDFKRDTRRYGTLVPAQIAKGLSFIYSDDDDEDDSGTYTDFQSSWEFTPTSPTPGTCARKSKLSDIIQPSQAQQLAKGYQERPTGTTEAQKIVQDYHRMRDGDIEVEQSTVVHTAKELPTIPDHRNSTYTLAITDDGRSTIDLEKRPEPTIRLFHHDRGGLAQAVNATIPLQCCLILIFAQQHQGMEMIQAGCCTPVNIRCQRPGCADVLRDLEALKFHIHIHNIGDTSDAMSTVSARSQKTKQTRHTRMDLESPPLKTPPKKAHNRSKSSIEIDATSCQSRSTHRTRKSLLKDSSSLPGSRKTSATHVNSSASHTRIKVPPQSRGRRSHKGTQNGLSEAGYNNSIAMVLSRPTSPVPSVQEVLGPNHVSPPPASPGRGVKEFSRAKSPKRAFSPTRALSPIRGVSGFCDLLVLLANALMSHRWSSTSAFT</sequence>